<dbReference type="SMART" id="SM00240">
    <property type="entry name" value="FHA"/>
    <property type="match status" value="1"/>
</dbReference>
<dbReference type="Gene3D" id="1.10.3810.10">
    <property type="entry name" value="Biosynthetic peptidoglycan transglycosylase-like"/>
    <property type="match status" value="1"/>
</dbReference>
<dbReference type="InterPro" id="IPR000253">
    <property type="entry name" value="FHA_dom"/>
</dbReference>
<keyword evidence="2" id="KW-0645">Protease</keyword>
<dbReference type="Proteomes" id="UP000702425">
    <property type="component" value="Unassembled WGS sequence"/>
</dbReference>
<feature type="domain" description="FHA" evidence="9">
    <location>
        <begin position="63"/>
        <end position="116"/>
    </location>
</feature>
<dbReference type="Pfam" id="PF00498">
    <property type="entry name" value="FHA"/>
    <property type="match status" value="1"/>
</dbReference>
<comment type="catalytic activity">
    <reaction evidence="7">
        <text>Preferential cleavage: (Ac)2-L-Lys-D-Ala-|-D-Ala. Also transpeptidation of peptidyl-alanyl moieties that are N-acyl substituents of D-alanine.</text>
        <dbReference type="EC" id="3.4.16.4"/>
    </reaction>
</comment>
<dbReference type="PANTHER" id="PTHR32282">
    <property type="entry name" value="BINDING PROTEIN TRANSPEPTIDASE, PUTATIVE-RELATED"/>
    <property type="match status" value="1"/>
</dbReference>
<comment type="caution">
    <text evidence="10">The sequence shown here is derived from an EMBL/GenBank/DDBJ whole genome shotgun (WGS) entry which is preliminary data.</text>
</comment>
<dbReference type="Pfam" id="PF00912">
    <property type="entry name" value="Transgly"/>
    <property type="match status" value="1"/>
</dbReference>
<evidence type="ECO:0000256" key="6">
    <source>
        <dbReference type="ARBA" id="ARBA00023268"/>
    </source>
</evidence>
<sequence>MTPPQPPRKPQTVLGAITQAVQTIAKVNFNQLALKPNAKVPELWVQDAGAAKAEVYPLLGDRYLLGRSSKSSDIVVRNPVVSHVHLSLSRDTRRRTPFVIKDEDSTNGIYSGKRRIKSMSLRHGDVFTLGPPELAAAVRVQYVYPPPWYLELVRYSFYGVSGITALIAVLVGMESTKFHVRPLPRSINGPVIVYARDGQTPLRPPQNNAHLELKKLQDFSPYLSKAVLASEDSRYNWHLGVDPLGVLRALLTNVRGGGIREGGSTLTQQLARSLFRDYVGTQDSAGRKLREAVVAFKLENYYSKDELLLTYLNRVFLGIDLYGFEDASRFYFGKSAKDLTLSEAATLAGILPAPNSFNPIQNYQLAVQYRDRVIERMRALGTVSQEEADRARRSRIEINPKAREFLQSTIAPYFYSYVFDELEFLLGEQLAREGNFIVETGLNPGLQKVAEASLRNAVENAGANAGFSQGAVVTLNTTTGEVLALVGGVDYLKSQFNRATQALRQPGSTFKIFTYAAALEQGISPDKTYSCEPLSWGGQSYSGCERTSGSADMYRGLAQSENAIALRVAQDVGLDNVVQMARRLGITSELRSNPGLVLGESEVNVLQLTGAFGVFANRGLGNRPHVIKRIIDSSDCKDRNNFNSCRVIYDYQKDGIANRQLVSEGVADTMTDMLQGVVRGGTGSSAALGLGEAGKTGTTNDNRDLWFVGYIPSQQLVTGVWLGNDDNSPTGGGSANAAQLWGEYMREVAR</sequence>
<dbReference type="InterPro" id="IPR001460">
    <property type="entry name" value="PCN-bd_Tpept"/>
</dbReference>
<evidence type="ECO:0000256" key="2">
    <source>
        <dbReference type="ARBA" id="ARBA00022670"/>
    </source>
</evidence>
<dbReference type="EMBL" id="SRRZ01000081">
    <property type="protein sequence ID" value="NQE36314.1"/>
    <property type="molecule type" value="Genomic_DNA"/>
</dbReference>
<evidence type="ECO:0000313" key="11">
    <source>
        <dbReference type="Proteomes" id="UP000702425"/>
    </source>
</evidence>
<keyword evidence="4" id="KW-0808">Transferase</keyword>
<evidence type="ECO:0000256" key="4">
    <source>
        <dbReference type="ARBA" id="ARBA00022679"/>
    </source>
</evidence>
<keyword evidence="1" id="KW-0121">Carboxypeptidase</keyword>
<dbReference type="InterPro" id="IPR036950">
    <property type="entry name" value="PBP_transglycosylase"/>
</dbReference>
<dbReference type="SUPFAM" id="SSF49879">
    <property type="entry name" value="SMAD/FHA domain"/>
    <property type="match status" value="1"/>
</dbReference>
<dbReference type="PANTHER" id="PTHR32282:SF31">
    <property type="entry name" value="PEPTIDOGLYCAN GLYCOSYLTRANSFERASE"/>
    <property type="match status" value="1"/>
</dbReference>
<reference evidence="10 11" key="1">
    <citation type="journal article" date="2020" name="Sci. Rep.">
        <title>A novel cyanobacterial geosmin producer, revising GeoA distribution and dispersion patterns in Bacteria.</title>
        <authorList>
            <person name="Churro C."/>
            <person name="Semedo-Aguiar A.P."/>
            <person name="Silva A.D."/>
            <person name="Pereira-Leal J.B."/>
            <person name="Leite R.B."/>
        </authorList>
    </citation>
    <scope>NUCLEOTIDE SEQUENCE [LARGE SCALE GENOMIC DNA]</scope>
    <source>
        <strain evidence="10 11">IPMA8</strain>
    </source>
</reference>
<proteinExistence type="predicted"/>
<keyword evidence="5" id="KW-0378">Hydrolase</keyword>
<organism evidence="10 11">
    <name type="scientific">Microcoleus asticus IPMA8</name>
    <dbReference type="NCBI Taxonomy" id="2563858"/>
    <lineage>
        <taxon>Bacteria</taxon>
        <taxon>Bacillati</taxon>
        <taxon>Cyanobacteriota</taxon>
        <taxon>Cyanophyceae</taxon>
        <taxon>Oscillatoriophycideae</taxon>
        <taxon>Oscillatoriales</taxon>
        <taxon>Microcoleaceae</taxon>
        <taxon>Microcoleus</taxon>
        <taxon>Microcoleus asticus</taxon>
    </lineage>
</organism>
<protein>
    <submittedName>
        <fullName evidence="10">Penicillin-binding protein 2D</fullName>
    </submittedName>
</protein>
<keyword evidence="11" id="KW-1185">Reference proteome</keyword>
<evidence type="ECO:0000256" key="1">
    <source>
        <dbReference type="ARBA" id="ARBA00022645"/>
    </source>
</evidence>
<dbReference type="SUPFAM" id="SSF53955">
    <property type="entry name" value="Lysozyme-like"/>
    <property type="match status" value="1"/>
</dbReference>
<dbReference type="InterPro" id="IPR008984">
    <property type="entry name" value="SMAD_FHA_dom_sf"/>
</dbReference>
<dbReference type="InterPro" id="IPR001264">
    <property type="entry name" value="Glyco_trans_51"/>
</dbReference>
<dbReference type="InterPro" id="IPR050396">
    <property type="entry name" value="Glycosyltr_51/Transpeptidase"/>
</dbReference>
<comment type="catalytic activity">
    <reaction evidence="8">
        <text>[GlcNAc-(1-&gt;4)-Mur2Ac(oyl-L-Ala-gamma-D-Glu-L-Lys-D-Ala-D-Ala)](n)-di-trans,octa-cis-undecaprenyl diphosphate + beta-D-GlcNAc-(1-&gt;4)-Mur2Ac(oyl-L-Ala-gamma-D-Glu-L-Lys-D-Ala-D-Ala)-di-trans,octa-cis-undecaprenyl diphosphate = [GlcNAc-(1-&gt;4)-Mur2Ac(oyl-L-Ala-gamma-D-Glu-L-Lys-D-Ala-D-Ala)](n+1)-di-trans,octa-cis-undecaprenyl diphosphate + di-trans,octa-cis-undecaprenyl diphosphate + H(+)</text>
        <dbReference type="Rhea" id="RHEA:23708"/>
        <dbReference type="Rhea" id="RHEA-COMP:9602"/>
        <dbReference type="Rhea" id="RHEA-COMP:9603"/>
        <dbReference type="ChEBI" id="CHEBI:15378"/>
        <dbReference type="ChEBI" id="CHEBI:58405"/>
        <dbReference type="ChEBI" id="CHEBI:60033"/>
        <dbReference type="ChEBI" id="CHEBI:78435"/>
        <dbReference type="EC" id="2.4.99.28"/>
    </reaction>
</comment>
<evidence type="ECO:0000256" key="3">
    <source>
        <dbReference type="ARBA" id="ARBA00022676"/>
    </source>
</evidence>
<keyword evidence="6" id="KW-0511">Multifunctional enzyme</keyword>
<dbReference type="InterPro" id="IPR023346">
    <property type="entry name" value="Lysozyme-like_dom_sf"/>
</dbReference>
<name>A0ABX2D0Y8_9CYAN</name>
<evidence type="ECO:0000256" key="5">
    <source>
        <dbReference type="ARBA" id="ARBA00022801"/>
    </source>
</evidence>
<dbReference type="InterPro" id="IPR012338">
    <property type="entry name" value="Beta-lactam/transpept-like"/>
</dbReference>
<keyword evidence="3" id="KW-0328">Glycosyltransferase</keyword>
<dbReference type="RefSeq" id="WP_172190250.1">
    <property type="nucleotide sequence ID" value="NZ_CAWPPK010000298.1"/>
</dbReference>
<evidence type="ECO:0000259" key="9">
    <source>
        <dbReference type="PROSITE" id="PS50006"/>
    </source>
</evidence>
<dbReference type="Gene3D" id="2.60.200.20">
    <property type="match status" value="1"/>
</dbReference>
<dbReference type="SUPFAM" id="SSF56601">
    <property type="entry name" value="beta-lactamase/transpeptidase-like"/>
    <property type="match status" value="1"/>
</dbReference>
<dbReference type="Gene3D" id="3.40.710.10">
    <property type="entry name" value="DD-peptidase/beta-lactamase superfamily"/>
    <property type="match status" value="1"/>
</dbReference>
<dbReference type="PROSITE" id="PS50006">
    <property type="entry name" value="FHA_DOMAIN"/>
    <property type="match status" value="1"/>
</dbReference>
<evidence type="ECO:0000256" key="8">
    <source>
        <dbReference type="ARBA" id="ARBA00049902"/>
    </source>
</evidence>
<dbReference type="Pfam" id="PF00905">
    <property type="entry name" value="Transpeptidase"/>
    <property type="match status" value="1"/>
</dbReference>
<dbReference type="CDD" id="cd00060">
    <property type="entry name" value="FHA"/>
    <property type="match status" value="1"/>
</dbReference>
<evidence type="ECO:0000256" key="7">
    <source>
        <dbReference type="ARBA" id="ARBA00034000"/>
    </source>
</evidence>
<accession>A0ABX2D0Y8</accession>
<evidence type="ECO:0000313" key="10">
    <source>
        <dbReference type="EMBL" id="NQE36314.1"/>
    </source>
</evidence>
<gene>
    <name evidence="10" type="primary">pbpG_2</name>
    <name evidence="10" type="ORF">E5S67_04078</name>
</gene>